<dbReference type="InterPro" id="IPR027056">
    <property type="entry name" value="Gluconate_2DH_su3"/>
</dbReference>
<keyword evidence="3" id="KW-1185">Reference proteome</keyword>
<sequence>MNLPALPSGSDGVSRRAALKQLALACGLALSASSLSALAASFSAPTDFSRSKKTLLTAKQLELVRTLGDIIIPATDTPGAVSAGVHDFINHYTAYCASSAEQQQLLATLARIESAAHDEFKTAFTALTNAQQLQLLNAMEQAQNGFSQADRKGLKQFKALVVFGYYTSEPGATQELAYLAIPGGYKGNFKLKEIGRAWALNF</sequence>
<evidence type="ECO:0008006" key="4">
    <source>
        <dbReference type="Google" id="ProtNLM"/>
    </source>
</evidence>
<gene>
    <name evidence="2" type="ORF">CBP51_08160</name>
</gene>
<dbReference type="EMBL" id="NHNI01000001">
    <property type="protein sequence ID" value="OZY86951.1"/>
    <property type="molecule type" value="Genomic_DNA"/>
</dbReference>
<proteinExistence type="predicted"/>
<feature type="signal peptide" evidence="1">
    <location>
        <begin position="1"/>
        <end position="39"/>
    </location>
</feature>
<feature type="chain" id="PRO_5012062898" description="Twin-arginine translocation pathway signal" evidence="1">
    <location>
        <begin position="40"/>
        <end position="202"/>
    </location>
</feature>
<dbReference type="RefSeq" id="WP_094984475.1">
    <property type="nucleotide sequence ID" value="NZ_NHNI01000001.1"/>
</dbReference>
<comment type="caution">
    <text evidence="2">The sequence shown here is derived from an EMBL/GenBank/DDBJ whole genome shotgun (WGS) entry which is preliminary data.</text>
</comment>
<organism evidence="2 3">
    <name type="scientific">Cellvibrio mixtus</name>
    <dbReference type="NCBI Taxonomy" id="39650"/>
    <lineage>
        <taxon>Bacteria</taxon>
        <taxon>Pseudomonadati</taxon>
        <taxon>Pseudomonadota</taxon>
        <taxon>Gammaproteobacteria</taxon>
        <taxon>Cellvibrionales</taxon>
        <taxon>Cellvibrionaceae</taxon>
        <taxon>Cellvibrio</taxon>
    </lineage>
</organism>
<reference evidence="3" key="1">
    <citation type="submission" date="2017-05" db="EMBL/GenBank/DDBJ databases">
        <authorList>
            <person name="Barney B.M."/>
        </authorList>
    </citation>
    <scope>NUCLEOTIDE SEQUENCE [LARGE SCALE GENOMIC DNA]</scope>
    <source>
        <strain evidence="3">PSBB022</strain>
    </source>
</reference>
<dbReference type="Pfam" id="PF13618">
    <property type="entry name" value="Gluconate_2-dh3"/>
    <property type="match status" value="1"/>
</dbReference>
<evidence type="ECO:0000256" key="1">
    <source>
        <dbReference type="SAM" id="SignalP"/>
    </source>
</evidence>
<keyword evidence="1" id="KW-0732">Signal</keyword>
<dbReference type="PROSITE" id="PS51318">
    <property type="entry name" value="TAT"/>
    <property type="match status" value="1"/>
</dbReference>
<accession>A0A266QC79</accession>
<evidence type="ECO:0000313" key="2">
    <source>
        <dbReference type="EMBL" id="OZY86951.1"/>
    </source>
</evidence>
<dbReference type="Proteomes" id="UP000216101">
    <property type="component" value="Unassembled WGS sequence"/>
</dbReference>
<dbReference type="InterPro" id="IPR006311">
    <property type="entry name" value="TAT_signal"/>
</dbReference>
<name>A0A266QC79_9GAMM</name>
<protein>
    <recommendedName>
        <fullName evidence="4">Twin-arginine translocation pathway signal</fullName>
    </recommendedName>
</protein>
<evidence type="ECO:0000313" key="3">
    <source>
        <dbReference type="Proteomes" id="UP000216101"/>
    </source>
</evidence>
<dbReference type="AlphaFoldDB" id="A0A266QC79"/>